<dbReference type="CDD" id="cd07185">
    <property type="entry name" value="OmpA_C-like"/>
    <property type="match status" value="1"/>
</dbReference>
<feature type="signal peptide" evidence="5">
    <location>
        <begin position="1"/>
        <end position="22"/>
    </location>
</feature>
<evidence type="ECO:0000259" key="6">
    <source>
        <dbReference type="PROSITE" id="PS51123"/>
    </source>
</evidence>
<name>A0A2Z2P2N2_9GAMM</name>
<dbReference type="AlphaFoldDB" id="A0A2Z2P2N2"/>
<keyword evidence="2 4" id="KW-0472">Membrane</keyword>
<dbReference type="PANTHER" id="PTHR30329">
    <property type="entry name" value="STATOR ELEMENT OF FLAGELLAR MOTOR COMPLEX"/>
    <property type="match status" value="1"/>
</dbReference>
<dbReference type="InterPro" id="IPR036737">
    <property type="entry name" value="OmpA-like_sf"/>
</dbReference>
<dbReference type="InterPro" id="IPR006664">
    <property type="entry name" value="OMP_bac"/>
</dbReference>
<accession>A0A2Z2P2N2</accession>
<evidence type="ECO:0000313" key="7">
    <source>
        <dbReference type="EMBL" id="ASJ76588.1"/>
    </source>
</evidence>
<dbReference type="Pfam" id="PF00691">
    <property type="entry name" value="OmpA"/>
    <property type="match status" value="1"/>
</dbReference>
<dbReference type="Proteomes" id="UP000250079">
    <property type="component" value="Chromosome"/>
</dbReference>
<dbReference type="RefSeq" id="WP_088921347.1">
    <property type="nucleotide sequence ID" value="NZ_CP018632.1"/>
</dbReference>
<evidence type="ECO:0000313" key="8">
    <source>
        <dbReference type="Proteomes" id="UP000250079"/>
    </source>
</evidence>
<gene>
    <name evidence="7" type="primary">yiaD_3</name>
    <name evidence="7" type="ORF">IMCC3135_32715</name>
</gene>
<reference evidence="7 8" key="1">
    <citation type="submission" date="2016-12" db="EMBL/GenBank/DDBJ databases">
        <authorList>
            <person name="Song W.-J."/>
            <person name="Kurnit D.M."/>
        </authorList>
    </citation>
    <scope>NUCLEOTIDE SEQUENCE [LARGE SCALE GENOMIC DNA]</scope>
    <source>
        <strain evidence="7 8">IMCC3135</strain>
    </source>
</reference>
<dbReference type="SUPFAM" id="SSF103088">
    <property type="entry name" value="OmpA-like"/>
    <property type="match status" value="1"/>
</dbReference>
<evidence type="ECO:0000256" key="2">
    <source>
        <dbReference type="ARBA" id="ARBA00023136"/>
    </source>
</evidence>
<keyword evidence="7" id="KW-0449">Lipoprotein</keyword>
<evidence type="ECO:0000256" key="4">
    <source>
        <dbReference type="PROSITE-ProRule" id="PRU00473"/>
    </source>
</evidence>
<comment type="subcellular location">
    <subcellularLocation>
        <location evidence="1">Cell outer membrane</location>
    </subcellularLocation>
</comment>
<feature type="chain" id="PRO_5016418087" evidence="5">
    <location>
        <begin position="23"/>
        <end position="220"/>
    </location>
</feature>
<dbReference type="InterPro" id="IPR006665">
    <property type="entry name" value="OmpA-like"/>
</dbReference>
<dbReference type="GO" id="GO:0009279">
    <property type="term" value="C:cell outer membrane"/>
    <property type="evidence" value="ECO:0007669"/>
    <property type="project" value="UniProtKB-SubCell"/>
</dbReference>
<organism evidence="7 8">
    <name type="scientific">Granulosicoccus antarcticus IMCC3135</name>
    <dbReference type="NCBI Taxonomy" id="1192854"/>
    <lineage>
        <taxon>Bacteria</taxon>
        <taxon>Pseudomonadati</taxon>
        <taxon>Pseudomonadota</taxon>
        <taxon>Gammaproteobacteria</taxon>
        <taxon>Chromatiales</taxon>
        <taxon>Granulosicoccaceae</taxon>
        <taxon>Granulosicoccus</taxon>
    </lineage>
</organism>
<proteinExistence type="predicted"/>
<dbReference type="PRINTS" id="PR01021">
    <property type="entry name" value="OMPADOMAIN"/>
</dbReference>
<evidence type="ECO:0000256" key="3">
    <source>
        <dbReference type="ARBA" id="ARBA00023237"/>
    </source>
</evidence>
<keyword evidence="5" id="KW-0732">Signal</keyword>
<sequence length="220" mass="23119">MNTGKAIALGACLSLISLGVSAQVAVEGDVEASGDSYVAAGGMVLKTGLDECLHTGTFSDDAAINVCEGIEDVVEEVAEVEAPVVEEPKVVEAPAAPQGKIDTRQFSEQTLFDTDSAQLTSAGEAVMNDMFSALSEYKGITGITVIGYTDSRGEEEYNLALSKKRAQTIADIIAARYPDLSMDVIGMGETAPVASNDTAEGRQLNRRVEVDATATRMIFN</sequence>
<evidence type="ECO:0000256" key="5">
    <source>
        <dbReference type="SAM" id="SignalP"/>
    </source>
</evidence>
<evidence type="ECO:0000256" key="1">
    <source>
        <dbReference type="ARBA" id="ARBA00004442"/>
    </source>
</evidence>
<dbReference type="EMBL" id="CP018632">
    <property type="protein sequence ID" value="ASJ76588.1"/>
    <property type="molecule type" value="Genomic_DNA"/>
</dbReference>
<dbReference type="PANTHER" id="PTHR30329:SF21">
    <property type="entry name" value="LIPOPROTEIN YIAD-RELATED"/>
    <property type="match status" value="1"/>
</dbReference>
<dbReference type="KEGG" id="gai:IMCC3135_32715"/>
<keyword evidence="3" id="KW-0998">Cell outer membrane</keyword>
<dbReference type="InterPro" id="IPR050330">
    <property type="entry name" value="Bact_OuterMem_StrucFunc"/>
</dbReference>
<dbReference type="PROSITE" id="PS51123">
    <property type="entry name" value="OMPA_2"/>
    <property type="match status" value="1"/>
</dbReference>
<dbReference type="Gene3D" id="3.30.1330.60">
    <property type="entry name" value="OmpA-like domain"/>
    <property type="match status" value="1"/>
</dbReference>
<feature type="domain" description="OmpA-like" evidence="6">
    <location>
        <begin position="99"/>
        <end position="216"/>
    </location>
</feature>
<keyword evidence="8" id="KW-1185">Reference proteome</keyword>
<protein>
    <submittedName>
        <fullName evidence="7">Putative lipoprotein YiaD</fullName>
    </submittedName>
</protein>
<dbReference type="OrthoDB" id="9805832at2"/>